<evidence type="ECO:0000256" key="3">
    <source>
        <dbReference type="SAM" id="MobiDB-lite"/>
    </source>
</evidence>
<organism evidence="4 6">
    <name type="scientific">Chitinophaga sancti</name>
    <dbReference type="NCBI Taxonomy" id="1004"/>
    <lineage>
        <taxon>Bacteria</taxon>
        <taxon>Pseudomonadati</taxon>
        <taxon>Bacteroidota</taxon>
        <taxon>Chitinophagia</taxon>
        <taxon>Chitinophagales</taxon>
        <taxon>Chitinophagaceae</taxon>
        <taxon>Chitinophaga</taxon>
    </lineage>
</organism>
<comment type="similarity">
    <text evidence="1">Belongs to the short-chain dehydrogenases/reductases (SDR) family.</text>
</comment>
<dbReference type="RefSeq" id="WP_072358186.1">
    <property type="nucleotide sequence ID" value="NZ_CP139972.1"/>
</dbReference>
<evidence type="ECO:0000313" key="5">
    <source>
        <dbReference type="EMBL" id="WQG91186.1"/>
    </source>
</evidence>
<protein>
    <submittedName>
        <fullName evidence="4">NAD(P)-dependent dehydrogenase, short-chain alcohol dehydrogenase family</fullName>
    </submittedName>
    <submittedName>
        <fullName evidence="5">SDR family oxidoreductase</fullName>
    </submittedName>
</protein>
<dbReference type="PANTHER" id="PTHR48107">
    <property type="entry name" value="NADPH-DEPENDENT ALDEHYDE REDUCTASE-LIKE PROTEIN, CHLOROPLASTIC-RELATED"/>
    <property type="match status" value="1"/>
</dbReference>
<dbReference type="Proteomes" id="UP001326715">
    <property type="component" value="Chromosome"/>
</dbReference>
<feature type="compositionally biased region" description="Polar residues" evidence="3">
    <location>
        <begin position="219"/>
        <end position="240"/>
    </location>
</feature>
<keyword evidence="7" id="KW-1185">Reference proteome</keyword>
<dbReference type="Gene3D" id="3.40.50.720">
    <property type="entry name" value="NAD(P)-binding Rossmann-like Domain"/>
    <property type="match status" value="3"/>
</dbReference>
<evidence type="ECO:0000313" key="7">
    <source>
        <dbReference type="Proteomes" id="UP001326715"/>
    </source>
</evidence>
<dbReference type="InterPro" id="IPR036291">
    <property type="entry name" value="NAD(P)-bd_dom_sf"/>
</dbReference>
<dbReference type="EMBL" id="CP140154">
    <property type="protein sequence ID" value="WQG91186.1"/>
    <property type="molecule type" value="Genomic_DNA"/>
</dbReference>
<evidence type="ECO:0000313" key="4">
    <source>
        <dbReference type="EMBL" id="SFW35217.1"/>
    </source>
</evidence>
<accession>A0A1K1NIY0</accession>
<dbReference type="STRING" id="1004.SAMN05661012_01346"/>
<evidence type="ECO:0000313" key="6">
    <source>
        <dbReference type="Proteomes" id="UP000183788"/>
    </source>
</evidence>
<feature type="compositionally biased region" description="Low complexity" evidence="3">
    <location>
        <begin position="254"/>
        <end position="283"/>
    </location>
</feature>
<dbReference type="Pfam" id="PF00106">
    <property type="entry name" value="adh_short"/>
    <property type="match status" value="1"/>
</dbReference>
<evidence type="ECO:0000256" key="1">
    <source>
        <dbReference type="ARBA" id="ARBA00006484"/>
    </source>
</evidence>
<sequence>METITQITRYRYIHEMPCGDSETEGEPGTTFFPSILYDTTKDGCNRLQGKVALIEGGDTGLGRAVAVQFAKEGAELAILFNNEGSHARETAGMISEYGKQALLIACDVSREDGCKMAVDRTISRFGKIDILVNNAALENIVPQYHLVNYTIPHLAAGSSIINTSTQEAIIDFTKALSSMLIKKGIRVNAVAPGAIWDESVIRIDEGKSRTDVDSRKRNINSLKNGSSLGKSNPCGDSNSWRNERSLENSHPFANSNSLENESLFDNSNSLSNGNSSGNENTFNYENSFNNENADFGKDSLMGYAAHPADIAPCFIFLASEDAAFISGEILHPNGGTVLNS</sequence>
<dbReference type="GO" id="GO:0016614">
    <property type="term" value="F:oxidoreductase activity, acting on CH-OH group of donors"/>
    <property type="evidence" value="ECO:0007669"/>
    <property type="project" value="UniProtKB-ARBA"/>
</dbReference>
<feature type="compositionally biased region" description="Basic and acidic residues" evidence="3">
    <location>
        <begin position="207"/>
        <end position="216"/>
    </location>
</feature>
<keyword evidence="2" id="KW-0560">Oxidoreductase</keyword>
<dbReference type="PANTHER" id="PTHR48107:SF16">
    <property type="entry name" value="NADPH-DEPENDENT ALDEHYDE REDUCTASE 1, CHLOROPLASTIC"/>
    <property type="match status" value="1"/>
</dbReference>
<proteinExistence type="inferred from homology"/>
<gene>
    <name evidence="4" type="ORF">SAMN05661012_01346</name>
    <name evidence="5" type="ORF">SR876_06725</name>
</gene>
<evidence type="ECO:0000256" key="2">
    <source>
        <dbReference type="ARBA" id="ARBA00023002"/>
    </source>
</evidence>
<feature type="region of interest" description="Disordered" evidence="3">
    <location>
        <begin position="207"/>
        <end position="285"/>
    </location>
</feature>
<dbReference type="SUPFAM" id="SSF51735">
    <property type="entry name" value="NAD(P)-binding Rossmann-fold domains"/>
    <property type="match status" value="1"/>
</dbReference>
<dbReference type="AlphaFoldDB" id="A0A1K1NIY0"/>
<dbReference type="InterPro" id="IPR002347">
    <property type="entry name" value="SDR_fam"/>
</dbReference>
<reference evidence="4 6" key="1">
    <citation type="submission" date="2016-11" db="EMBL/GenBank/DDBJ databases">
        <authorList>
            <person name="Jaros S."/>
            <person name="Januszkiewicz K."/>
            <person name="Wedrychowicz H."/>
        </authorList>
    </citation>
    <scope>NUCLEOTIDE SEQUENCE [LARGE SCALE GENOMIC DNA]</scope>
    <source>
        <strain evidence="4 6">DSM 784</strain>
    </source>
</reference>
<name>A0A1K1NIY0_9BACT</name>
<dbReference type="EMBL" id="FPIZ01000003">
    <property type="protein sequence ID" value="SFW35217.1"/>
    <property type="molecule type" value="Genomic_DNA"/>
</dbReference>
<dbReference type="Proteomes" id="UP000183788">
    <property type="component" value="Unassembled WGS sequence"/>
</dbReference>
<dbReference type="OrthoDB" id="9803333at2"/>
<dbReference type="PRINTS" id="PR00081">
    <property type="entry name" value="GDHRDH"/>
</dbReference>
<reference evidence="5 7" key="2">
    <citation type="submission" date="2023-11" db="EMBL/GenBank/DDBJ databases">
        <title>MicrobeMod: A computational toolkit for identifying prokaryotic methylation and restriction-modification with nanopore sequencing.</title>
        <authorList>
            <person name="Crits-Christoph A."/>
            <person name="Kang S.C."/>
            <person name="Lee H."/>
            <person name="Ostrov N."/>
        </authorList>
    </citation>
    <scope>NUCLEOTIDE SEQUENCE [LARGE SCALE GENOMIC DNA]</scope>
    <source>
        <strain evidence="5 7">ATCC 23090</strain>
    </source>
</reference>